<dbReference type="EMBL" id="ANKD01000798">
    <property type="protein sequence ID" value="EPC69514.1"/>
    <property type="molecule type" value="Genomic_DNA"/>
</dbReference>
<dbReference type="Proteomes" id="UP000014252">
    <property type="component" value="Unassembled WGS sequence"/>
</dbReference>
<name>A0A8E0INT7_LACPA</name>
<reference evidence="1 2" key="1">
    <citation type="journal article" date="2013" name="PLoS ONE">
        <title>Lactobacillus paracasei comparative genomics: towards species pan-genome definition and exploitation of diversity.</title>
        <authorList>
            <person name="Smokvina T."/>
            <person name="Wels M."/>
            <person name="Polka J."/>
            <person name="Chervaux C."/>
            <person name="Brisse S."/>
            <person name="Boekhorst J."/>
            <person name="van Hylckama Vlieg J.E."/>
            <person name="Siezen R.J."/>
        </authorList>
    </citation>
    <scope>NUCLEOTIDE SEQUENCE [LARGE SCALE GENOMIC DNA]</scope>
    <source>
        <strain evidence="1 2">Lpp71</strain>
    </source>
</reference>
<proteinExistence type="predicted"/>
<protein>
    <submittedName>
        <fullName evidence="1">Uncharacterized protein</fullName>
    </submittedName>
</protein>
<sequence length="34" mass="3702">MADQQELDDFFAHAKAALDLPADTYEDAYQLGGA</sequence>
<organism evidence="1 2">
    <name type="scientific">Lacticaseibacillus paracasei subsp. paracasei Lpp71</name>
    <dbReference type="NCBI Taxonomy" id="1256207"/>
    <lineage>
        <taxon>Bacteria</taxon>
        <taxon>Bacillati</taxon>
        <taxon>Bacillota</taxon>
        <taxon>Bacilli</taxon>
        <taxon>Lactobacillales</taxon>
        <taxon>Lactobacillaceae</taxon>
        <taxon>Lacticaseibacillus</taxon>
    </lineage>
</organism>
<evidence type="ECO:0000313" key="2">
    <source>
        <dbReference type="Proteomes" id="UP000014252"/>
    </source>
</evidence>
<gene>
    <name evidence="1" type="ORF">Lpp71_15884</name>
</gene>
<evidence type="ECO:0000313" key="1">
    <source>
        <dbReference type="EMBL" id="EPC69514.1"/>
    </source>
</evidence>
<comment type="caution">
    <text evidence="1">The sequence shown here is derived from an EMBL/GenBank/DDBJ whole genome shotgun (WGS) entry which is preliminary data.</text>
</comment>
<dbReference type="AlphaFoldDB" id="A0A8E0INT7"/>
<accession>A0A8E0INT7</accession>
<feature type="non-terminal residue" evidence="1">
    <location>
        <position position="34"/>
    </location>
</feature>